<proteinExistence type="predicted"/>
<keyword evidence="2" id="KW-1185">Reference proteome</keyword>
<name>A0ABT3L1P5_9CYAN</name>
<dbReference type="Gene3D" id="1.10.10.10">
    <property type="entry name" value="Winged helix-like DNA-binding domain superfamily/Winged helix DNA-binding domain"/>
    <property type="match status" value="1"/>
</dbReference>
<dbReference type="SUPFAM" id="SSF46785">
    <property type="entry name" value="Winged helix' DNA-binding domain"/>
    <property type="match status" value="1"/>
</dbReference>
<dbReference type="RefSeq" id="WP_265263070.1">
    <property type="nucleotide sequence ID" value="NZ_JAIHOM010000012.1"/>
</dbReference>
<gene>
    <name evidence="1" type="ORF">K4A83_03725</name>
</gene>
<evidence type="ECO:0000313" key="2">
    <source>
        <dbReference type="Proteomes" id="UP001526426"/>
    </source>
</evidence>
<reference evidence="1 2" key="1">
    <citation type="submission" date="2021-08" db="EMBL/GenBank/DDBJ databases">
        <title>Draft genome sequence of Spirulina subsalsa with high tolerance to salinity and hype-accumulation of phycocyanin.</title>
        <authorList>
            <person name="Pei H."/>
            <person name="Jiang L."/>
        </authorList>
    </citation>
    <scope>NUCLEOTIDE SEQUENCE [LARGE SCALE GENOMIC DNA]</scope>
    <source>
        <strain evidence="1 2">FACHB-351</strain>
    </source>
</reference>
<dbReference type="Proteomes" id="UP001526426">
    <property type="component" value="Unassembled WGS sequence"/>
</dbReference>
<comment type="caution">
    <text evidence="1">The sequence shown here is derived from an EMBL/GenBank/DDBJ whole genome shotgun (WGS) entry which is preliminary data.</text>
</comment>
<evidence type="ECO:0000313" key="1">
    <source>
        <dbReference type="EMBL" id="MCW6035385.1"/>
    </source>
</evidence>
<protein>
    <submittedName>
        <fullName evidence="1">Uncharacterized protein</fullName>
    </submittedName>
</protein>
<accession>A0ABT3L1P5</accession>
<dbReference type="InterPro" id="IPR036388">
    <property type="entry name" value="WH-like_DNA-bd_sf"/>
</dbReference>
<dbReference type="EMBL" id="JAIHOM010000012">
    <property type="protein sequence ID" value="MCW6035385.1"/>
    <property type="molecule type" value="Genomic_DNA"/>
</dbReference>
<sequence length="221" mass="24986">MSPKTKESHVDVQQAQTRLLLYLWDMDGKENPVKRGELNKRLGKYAKDYQSALTALEESGAIETIQNKRSVKFALTDKGLQELETGLQSPDFVFVGNQVGTKVPNALLRWLRGMKGGGVAASQKVAPKISKYDEFKSVVFAVYDELNQGYNLGDLVPIYRIRREIGDRTKRTQFNDWLVKMQADDLIQLMAGEMPDMTPDKQEDSITLTGGAFRYYVKRLG</sequence>
<dbReference type="InterPro" id="IPR036390">
    <property type="entry name" value="WH_DNA-bd_sf"/>
</dbReference>
<organism evidence="1 2">
    <name type="scientific">Spirulina subsalsa FACHB-351</name>
    <dbReference type="NCBI Taxonomy" id="234711"/>
    <lineage>
        <taxon>Bacteria</taxon>
        <taxon>Bacillati</taxon>
        <taxon>Cyanobacteriota</taxon>
        <taxon>Cyanophyceae</taxon>
        <taxon>Spirulinales</taxon>
        <taxon>Spirulinaceae</taxon>
        <taxon>Spirulina</taxon>
    </lineage>
</organism>